<reference evidence="8 9" key="1">
    <citation type="submission" date="2013-08" db="EMBL/GenBank/DDBJ databases">
        <title>The genome sequence of Skermanella stibiiresistens.</title>
        <authorList>
            <person name="Zhu W."/>
            <person name="Wang G."/>
        </authorList>
    </citation>
    <scope>NUCLEOTIDE SEQUENCE [LARGE SCALE GENOMIC DNA]</scope>
    <source>
        <strain evidence="8 9">SB22</strain>
    </source>
</reference>
<proteinExistence type="inferred from homology"/>
<accession>W9H7B8</accession>
<dbReference type="GO" id="GO:0042026">
    <property type="term" value="P:protein refolding"/>
    <property type="evidence" value="ECO:0007669"/>
    <property type="project" value="InterPro"/>
</dbReference>
<dbReference type="PRINTS" id="PR00298">
    <property type="entry name" value="CHAPERONIN60"/>
</dbReference>
<comment type="subunit">
    <text evidence="7">Forms a cylinder of 14 subunits composed of two heptameric rings stacked back-to-back. Interacts with the co-chaperonin GroES.</text>
</comment>
<name>W9H7B8_9PROT</name>
<evidence type="ECO:0000256" key="1">
    <source>
        <dbReference type="ARBA" id="ARBA00006607"/>
    </source>
</evidence>
<evidence type="ECO:0000256" key="4">
    <source>
        <dbReference type="ARBA" id="ARBA00023186"/>
    </source>
</evidence>
<evidence type="ECO:0000256" key="6">
    <source>
        <dbReference type="RuleBase" id="RU000418"/>
    </source>
</evidence>
<dbReference type="Gene3D" id="3.50.7.10">
    <property type="entry name" value="GroEL"/>
    <property type="match status" value="1"/>
</dbReference>
<dbReference type="Gene3D" id="1.10.560.10">
    <property type="entry name" value="GroEL-like equatorial domain"/>
    <property type="match status" value="1"/>
</dbReference>
<dbReference type="GO" id="GO:0005524">
    <property type="term" value="F:ATP binding"/>
    <property type="evidence" value="ECO:0007669"/>
    <property type="project" value="UniProtKB-KW"/>
</dbReference>
<dbReference type="AlphaFoldDB" id="W9H7B8"/>
<dbReference type="InterPro" id="IPR027413">
    <property type="entry name" value="GROEL-like_equatorial_sf"/>
</dbReference>
<dbReference type="OrthoDB" id="9766614at2"/>
<dbReference type="InterPro" id="IPR001844">
    <property type="entry name" value="Cpn60/GroEL"/>
</dbReference>
<keyword evidence="4" id="KW-0143">Chaperone</keyword>
<dbReference type="Pfam" id="PF00118">
    <property type="entry name" value="Cpn60_TCP1"/>
    <property type="match status" value="1"/>
</dbReference>
<evidence type="ECO:0000256" key="2">
    <source>
        <dbReference type="ARBA" id="ARBA00022741"/>
    </source>
</evidence>
<sequence>MTMTARIIRLDDAARAPLMRGVDLVADLATTAIGPAGRAVLAGRNHTGPAMMRGGHAISQEVEVDDPGCRAGVAAMRQVAWRTSDAVGDGTCTAILIARGILREGMTALRAGISPGELEQALRAHGEAIASELRASSRPAVGYGELVDLAVRAAGGDTVIGTLAAEAHRRTGREGVVIVTEGQGAEDDLEVRPGLHFDEGWLSPHFATDAEAGTADLENPLILLHHGPIERLGPLLRVLEMMAEAGRSLLICAGGFGAEALGTLIVNKQRAGLKVVAVKAPGAGLWRMPMLEDIAAATGATVIADAFGTSLDRLRPAALGRAESVRVTRDGMTLIGGAGDPDTIALRRNAIRLDIERERHLSFDREQHRQRLARLSAGVAKLHVGGQSETVIRQRTARAAAASAAIRAAPGGLVPGGSAALLHAGRLARKSLPAGLAGRLVGRVFDAALGAPTEAIMANAGLDGRAIRHRLAEDANVDGFDVERRVFVPGEMILDPAEVLIAALRTGVSAGTTLFGVGASVAECV</sequence>
<keyword evidence="9" id="KW-1185">Reference proteome</keyword>
<comment type="caution">
    <text evidence="8">The sequence shown here is derived from an EMBL/GenBank/DDBJ whole genome shotgun (WGS) entry which is preliminary data.</text>
</comment>
<dbReference type="Gene3D" id="3.30.260.10">
    <property type="entry name" value="TCP-1-like chaperonin intermediate domain"/>
    <property type="match status" value="1"/>
</dbReference>
<evidence type="ECO:0000256" key="3">
    <source>
        <dbReference type="ARBA" id="ARBA00022840"/>
    </source>
</evidence>
<comment type="similarity">
    <text evidence="1 6">Belongs to the chaperonin (HSP60) family.</text>
</comment>
<keyword evidence="3" id="KW-0067">ATP-binding</keyword>
<dbReference type="GO" id="GO:0016853">
    <property type="term" value="F:isomerase activity"/>
    <property type="evidence" value="ECO:0007669"/>
    <property type="project" value="UniProtKB-KW"/>
</dbReference>
<dbReference type="GO" id="GO:0140662">
    <property type="term" value="F:ATP-dependent protein folding chaperone"/>
    <property type="evidence" value="ECO:0007669"/>
    <property type="project" value="InterPro"/>
</dbReference>
<organism evidence="8 9">
    <name type="scientific">Skermanella stibiiresistens SB22</name>
    <dbReference type="NCBI Taxonomy" id="1385369"/>
    <lineage>
        <taxon>Bacteria</taxon>
        <taxon>Pseudomonadati</taxon>
        <taxon>Pseudomonadota</taxon>
        <taxon>Alphaproteobacteria</taxon>
        <taxon>Rhodospirillales</taxon>
        <taxon>Azospirillaceae</taxon>
        <taxon>Skermanella</taxon>
    </lineage>
</organism>
<dbReference type="InterPro" id="IPR027409">
    <property type="entry name" value="GroEL-like_apical_dom_sf"/>
</dbReference>
<keyword evidence="5" id="KW-0413">Isomerase</keyword>
<dbReference type="NCBIfam" id="NF009487">
    <property type="entry name" value="PRK12849.1"/>
    <property type="match status" value="1"/>
</dbReference>
<dbReference type="SUPFAM" id="SSF52029">
    <property type="entry name" value="GroEL apical domain-like"/>
    <property type="match status" value="1"/>
</dbReference>
<dbReference type="EMBL" id="AVFL01000011">
    <property type="protein sequence ID" value="EWY39678.1"/>
    <property type="molecule type" value="Genomic_DNA"/>
</dbReference>
<evidence type="ECO:0000313" key="9">
    <source>
        <dbReference type="Proteomes" id="UP000019486"/>
    </source>
</evidence>
<comment type="function">
    <text evidence="7">Together with its co-chaperonin GroES, plays an essential role in assisting protein folding. The GroEL-GroES system forms a nano-cage that allows encapsulation of the non-native substrate proteins and provides a physical environment optimized to promote and accelerate protein folding.</text>
</comment>
<dbReference type="SUPFAM" id="SSF48592">
    <property type="entry name" value="GroEL equatorial domain-like"/>
    <property type="match status" value="2"/>
</dbReference>
<evidence type="ECO:0000256" key="7">
    <source>
        <dbReference type="RuleBase" id="RU000419"/>
    </source>
</evidence>
<protein>
    <recommendedName>
        <fullName evidence="7">60 kDa chaperonin</fullName>
    </recommendedName>
</protein>
<dbReference type="InterPro" id="IPR002423">
    <property type="entry name" value="Cpn60/GroEL/TCP-1"/>
</dbReference>
<dbReference type="FunFam" id="3.50.7.10:FF:000001">
    <property type="entry name" value="60 kDa chaperonin"/>
    <property type="match status" value="1"/>
</dbReference>
<gene>
    <name evidence="8" type="ORF">N825_05590</name>
</gene>
<keyword evidence="2" id="KW-0547">Nucleotide-binding</keyword>
<dbReference type="InterPro" id="IPR027410">
    <property type="entry name" value="TCP-1-like_intermed_sf"/>
</dbReference>
<evidence type="ECO:0000256" key="5">
    <source>
        <dbReference type="ARBA" id="ARBA00023235"/>
    </source>
</evidence>
<dbReference type="PANTHER" id="PTHR45633">
    <property type="entry name" value="60 KDA HEAT SHOCK PROTEIN, MITOCHONDRIAL"/>
    <property type="match status" value="1"/>
</dbReference>
<evidence type="ECO:0000313" key="8">
    <source>
        <dbReference type="EMBL" id="EWY39678.1"/>
    </source>
</evidence>
<dbReference type="STRING" id="1385369.N825_05590"/>
<dbReference type="Proteomes" id="UP000019486">
    <property type="component" value="Unassembled WGS sequence"/>
</dbReference>